<protein>
    <submittedName>
        <fullName evidence="1">Uncharacterized protein</fullName>
    </submittedName>
</protein>
<dbReference type="Proteomes" id="UP000031668">
    <property type="component" value="Unassembled WGS sequence"/>
</dbReference>
<evidence type="ECO:0000313" key="2">
    <source>
        <dbReference type="Proteomes" id="UP000031668"/>
    </source>
</evidence>
<organism evidence="1 2">
    <name type="scientific">Thelohanellus kitauei</name>
    <name type="common">Myxosporean</name>
    <dbReference type="NCBI Taxonomy" id="669202"/>
    <lineage>
        <taxon>Eukaryota</taxon>
        <taxon>Metazoa</taxon>
        <taxon>Cnidaria</taxon>
        <taxon>Myxozoa</taxon>
        <taxon>Myxosporea</taxon>
        <taxon>Bivalvulida</taxon>
        <taxon>Platysporina</taxon>
        <taxon>Myxobolidae</taxon>
        <taxon>Thelohanellus</taxon>
    </lineage>
</organism>
<keyword evidence="2" id="KW-1185">Reference proteome</keyword>
<reference evidence="1 2" key="1">
    <citation type="journal article" date="2014" name="Genome Biol. Evol.">
        <title>The genome of the myxosporean Thelohanellus kitauei shows adaptations to nutrient acquisition within its fish host.</title>
        <authorList>
            <person name="Yang Y."/>
            <person name="Xiong J."/>
            <person name="Zhou Z."/>
            <person name="Huo F."/>
            <person name="Miao W."/>
            <person name="Ran C."/>
            <person name="Liu Y."/>
            <person name="Zhang J."/>
            <person name="Feng J."/>
            <person name="Wang M."/>
            <person name="Wang M."/>
            <person name="Wang L."/>
            <person name="Yao B."/>
        </authorList>
    </citation>
    <scope>NUCLEOTIDE SEQUENCE [LARGE SCALE GENOMIC DNA]</scope>
    <source>
        <strain evidence="1">Wuqing</strain>
    </source>
</reference>
<dbReference type="AlphaFoldDB" id="A0A0C2J7R1"/>
<name>A0A0C2J7R1_THEKT</name>
<accession>A0A0C2J7R1</accession>
<proteinExistence type="predicted"/>
<dbReference type="EMBL" id="JWZT01003999">
    <property type="protein sequence ID" value="KII65123.1"/>
    <property type="molecule type" value="Genomic_DNA"/>
</dbReference>
<dbReference type="OrthoDB" id="10047020at2759"/>
<gene>
    <name evidence="1" type="ORF">RF11_07473</name>
</gene>
<sequence>MIEIKKFLHDVISTLIDADYVIQIQKEQNLFLYEDLKNSQLSIMDRDFIEEVFLKCISYITKTRKYWIPEDSGNAEYKIFQQVMTWLVISFNQSKHLCIGAAKYYLRLCNLKYDNSSTVLKNIDNSCGVYDSTSISKKTANKTEHYRPSFPALFRCFMYIYELKFIFGDIDSKFSLNFLYSHRL</sequence>
<comment type="caution">
    <text evidence="1">The sequence shown here is derived from an EMBL/GenBank/DDBJ whole genome shotgun (WGS) entry which is preliminary data.</text>
</comment>
<evidence type="ECO:0000313" key="1">
    <source>
        <dbReference type="EMBL" id="KII65123.1"/>
    </source>
</evidence>